<reference evidence="7" key="1">
    <citation type="submission" date="2021-11" db="EMBL/GenBank/DDBJ databases">
        <title>Streptomyces corallinus and Kineosporia corallina sp. nov., two new coral-derived marine actinobacteria.</title>
        <authorList>
            <person name="Buangrab K."/>
            <person name="Sutthacheep M."/>
            <person name="Yeemin T."/>
            <person name="Harunari E."/>
            <person name="Igarashi Y."/>
            <person name="Sripreechasak P."/>
            <person name="Kanchanasin P."/>
            <person name="Tanasupawat S."/>
            <person name="Phongsopitanun W."/>
        </authorList>
    </citation>
    <scope>NUCLEOTIDE SEQUENCE</scope>
    <source>
        <strain evidence="7">JCM 31032</strain>
    </source>
</reference>
<dbReference type="Gene3D" id="3.50.50.60">
    <property type="entry name" value="FAD/NAD(P)-binding domain"/>
    <property type="match status" value="1"/>
</dbReference>
<keyword evidence="3" id="KW-0274">FAD</keyword>
<organism evidence="7 8">
    <name type="scientific">Kineosporia babensis</name>
    <dbReference type="NCBI Taxonomy" id="499548"/>
    <lineage>
        <taxon>Bacteria</taxon>
        <taxon>Bacillati</taxon>
        <taxon>Actinomycetota</taxon>
        <taxon>Actinomycetes</taxon>
        <taxon>Kineosporiales</taxon>
        <taxon>Kineosporiaceae</taxon>
        <taxon>Kineosporia</taxon>
    </lineage>
</organism>
<dbReference type="PANTHER" id="PTHR43400">
    <property type="entry name" value="FUMARATE REDUCTASE"/>
    <property type="match status" value="1"/>
</dbReference>
<proteinExistence type="predicted"/>
<dbReference type="SUPFAM" id="SSF51905">
    <property type="entry name" value="FAD/NAD(P)-binding domain"/>
    <property type="match status" value="1"/>
</dbReference>
<dbReference type="GO" id="GO:0008202">
    <property type="term" value="P:steroid metabolic process"/>
    <property type="evidence" value="ECO:0007669"/>
    <property type="project" value="UniProtKB-ARBA"/>
</dbReference>
<dbReference type="InterPro" id="IPR036188">
    <property type="entry name" value="FAD/NAD-bd_sf"/>
</dbReference>
<dbReference type="GO" id="GO:0033765">
    <property type="term" value="F:steroid dehydrogenase activity, acting on the CH-CH group of donors"/>
    <property type="evidence" value="ECO:0007669"/>
    <property type="project" value="UniProtKB-ARBA"/>
</dbReference>
<keyword evidence="4" id="KW-0560">Oxidoreductase</keyword>
<dbReference type="InterPro" id="IPR003953">
    <property type="entry name" value="FAD-dep_OxRdtase_2_FAD-bd"/>
</dbReference>
<evidence type="ECO:0000256" key="5">
    <source>
        <dbReference type="SAM" id="MobiDB-lite"/>
    </source>
</evidence>
<evidence type="ECO:0000256" key="3">
    <source>
        <dbReference type="ARBA" id="ARBA00022827"/>
    </source>
</evidence>
<evidence type="ECO:0000256" key="1">
    <source>
        <dbReference type="ARBA" id="ARBA00001974"/>
    </source>
</evidence>
<feature type="region of interest" description="Disordered" evidence="5">
    <location>
        <begin position="46"/>
        <end position="66"/>
    </location>
</feature>
<dbReference type="SUPFAM" id="SSF56425">
    <property type="entry name" value="Succinate dehydrogenase/fumarate reductase flavoprotein, catalytic domain"/>
    <property type="match status" value="1"/>
</dbReference>
<dbReference type="PRINTS" id="PR00368">
    <property type="entry name" value="FADPNR"/>
</dbReference>
<comment type="cofactor">
    <cofactor evidence="1">
        <name>FAD</name>
        <dbReference type="ChEBI" id="CHEBI:57692"/>
    </cofactor>
</comment>
<dbReference type="PANTHER" id="PTHR43400:SF10">
    <property type="entry name" value="3-OXOSTEROID 1-DEHYDROGENASE"/>
    <property type="match status" value="1"/>
</dbReference>
<keyword evidence="2" id="KW-0285">Flavoprotein</keyword>
<evidence type="ECO:0000313" key="8">
    <source>
        <dbReference type="Proteomes" id="UP001138997"/>
    </source>
</evidence>
<evidence type="ECO:0000313" key="7">
    <source>
        <dbReference type="EMBL" id="MCD5316259.1"/>
    </source>
</evidence>
<accession>A0A9X1NM15</accession>
<evidence type="ECO:0000259" key="6">
    <source>
        <dbReference type="Pfam" id="PF00890"/>
    </source>
</evidence>
<name>A0A9X1NM15_9ACTN</name>
<dbReference type="Pfam" id="PF00890">
    <property type="entry name" value="FAD_binding_2"/>
    <property type="match status" value="1"/>
</dbReference>
<sequence length="458" mass="47548">MATENDVDVVIVGAGGGGLVAALAAADRGASVVVLEKLNEAGGNTGLSTGSIPGGGSAQQKAAGVNDDPERMFTDLMRQSGPHEAEHLTRRLAETSGALVDWLVDKHHVRLKLILDYKHVGHSVNRLHAPASRRGGDLVADLLAACEKAGVDVILGNPVAGLIVEDGVVRGVKVEGERIEPYELRAGAVILAANGFAANRDLVTRWAPELASLEYFGAHGSTGEAIEWGLQVGGHLKNAAAFQGYAAVAYPHGSILSWTTVEKGGVLIDSTGSRMGDEIVGYSGFTTEVTGGQQPIWALYDTRIRDITLREDEYRELVEMGGAKECADDQEVAQVTGVPLDALRDTLEQYASASRGDRPDQHGRTDFGAEPLRPPYVVSRVTPGLFHTQGGLDVDTEGRVLRGDGSEVPGLFAVGGVAAGVSGQTGGRGYSSGNGLLTAVGLGQLAGDAAADFVGSGD</sequence>
<evidence type="ECO:0000256" key="4">
    <source>
        <dbReference type="ARBA" id="ARBA00023002"/>
    </source>
</evidence>
<dbReference type="Proteomes" id="UP001138997">
    <property type="component" value="Unassembled WGS sequence"/>
</dbReference>
<keyword evidence="8" id="KW-1185">Reference proteome</keyword>
<dbReference type="Gene3D" id="3.90.700.10">
    <property type="entry name" value="Succinate dehydrogenase/fumarate reductase flavoprotein, catalytic domain"/>
    <property type="match status" value="1"/>
</dbReference>
<feature type="domain" description="FAD-dependent oxidoreductase 2 FAD-binding" evidence="6">
    <location>
        <begin position="8"/>
        <end position="425"/>
    </location>
</feature>
<dbReference type="RefSeq" id="WP_231449112.1">
    <property type="nucleotide sequence ID" value="NZ_JAJOMB010000028.1"/>
</dbReference>
<dbReference type="InterPro" id="IPR050315">
    <property type="entry name" value="FAD-oxidoreductase_2"/>
</dbReference>
<protein>
    <submittedName>
        <fullName evidence="7">FAD-dependent oxidoreductase</fullName>
    </submittedName>
</protein>
<gene>
    <name evidence="7" type="ORF">LR394_35715</name>
</gene>
<dbReference type="AlphaFoldDB" id="A0A9X1NM15"/>
<evidence type="ECO:0000256" key="2">
    <source>
        <dbReference type="ARBA" id="ARBA00022630"/>
    </source>
</evidence>
<feature type="compositionally biased region" description="Basic and acidic residues" evidence="5">
    <location>
        <begin position="355"/>
        <end position="367"/>
    </location>
</feature>
<dbReference type="EMBL" id="JAJOMB010000028">
    <property type="protein sequence ID" value="MCD5316259.1"/>
    <property type="molecule type" value="Genomic_DNA"/>
</dbReference>
<feature type="region of interest" description="Disordered" evidence="5">
    <location>
        <begin position="351"/>
        <end position="374"/>
    </location>
</feature>
<dbReference type="InterPro" id="IPR027477">
    <property type="entry name" value="Succ_DH/fumarate_Rdtase_cat_sf"/>
</dbReference>
<comment type="caution">
    <text evidence="7">The sequence shown here is derived from an EMBL/GenBank/DDBJ whole genome shotgun (WGS) entry which is preliminary data.</text>
</comment>